<proteinExistence type="predicted"/>
<evidence type="ECO:0008006" key="3">
    <source>
        <dbReference type="Google" id="ProtNLM"/>
    </source>
</evidence>
<dbReference type="HOGENOM" id="CLU_1045403_0_0_9"/>
<dbReference type="RefSeq" id="WP_013483560.1">
    <property type="nucleotide sequence ID" value="NC_014824.1"/>
</dbReference>
<dbReference type="AlphaFoldDB" id="E6UK15"/>
<evidence type="ECO:0000313" key="2">
    <source>
        <dbReference type="Proteomes" id="UP000006919"/>
    </source>
</evidence>
<dbReference type="Proteomes" id="UP000006919">
    <property type="component" value="Plasmid pRUMAL01"/>
</dbReference>
<name>E6UK15_RUMA7</name>
<dbReference type="EMBL" id="CP002404">
    <property type="protein sequence ID" value="ADU24011.1"/>
    <property type="molecule type" value="Genomic_DNA"/>
</dbReference>
<sequence>MKEFKNANNGTSEKNNINGTIISDIIVTIFSSKKENSSLNQEMIKRRAEIIEDIGIHSKPSGGDNFWLFYENYIFSKKEHDKIKAIVDKYSSEHYFNELVHIDMNCLYDYTESGTITLSTRVRISDLCYDMDTWCAGSLENVLPGTYNCFVQKTGEGRVAGIKIVHEEYDPEEYEPDELQDIDVGVDSGECGIYDEEYFAKNCKDQDWYESTYVLRDGMPLDDKAFISSSGYGDGSYECFVARNTEGKIVAIKILFIDFENDEEEE</sequence>
<gene>
    <name evidence="1" type="ordered locus">Rumal_3570</name>
</gene>
<reference evidence="2" key="1">
    <citation type="journal article" date="2011" name="J. Bacteriol.">
        <title>Complete genome of the cellulolytic ruminal bacterium Ruminococcus albus 7.</title>
        <authorList>
            <person name="Suen G."/>
            <person name="Stevenson D.M."/>
            <person name="Bruce D.C."/>
            <person name="Chertkov O."/>
            <person name="Copeland A."/>
            <person name="Cheng J.F."/>
            <person name="Detter C."/>
            <person name="Detter J.C."/>
            <person name="Goodwin L.A."/>
            <person name="Han C.S."/>
            <person name="Hauser L.J."/>
            <person name="Ivanova N.N."/>
            <person name="Kyrpides N.C."/>
            <person name="Land M.L."/>
            <person name="Lapidus A."/>
            <person name="Lucas S."/>
            <person name="Ovchinnikova G."/>
            <person name="Pitluck S."/>
            <person name="Tapia R."/>
            <person name="Woyke T."/>
            <person name="Boyum J."/>
            <person name="Mead D."/>
            <person name="Weimer P.J."/>
        </authorList>
    </citation>
    <scope>NUCLEOTIDE SEQUENCE [LARGE SCALE GENOMIC DNA]</scope>
    <source>
        <strain evidence="2">ATCC 27210 / DSM 20455 / JCM 14654 / NCDO 2250 / 7</strain>
        <plasmid evidence="2">pRUMAL01</plasmid>
    </source>
</reference>
<dbReference type="eggNOG" id="ENOG5033G08">
    <property type="taxonomic scope" value="Bacteria"/>
</dbReference>
<accession>E6UK15</accession>
<dbReference type="KEGG" id="ral:Rumal_3570"/>
<keyword evidence="1" id="KW-0614">Plasmid</keyword>
<protein>
    <recommendedName>
        <fullName evidence="3">DUF4241 domain-containing protein</fullName>
    </recommendedName>
</protein>
<dbReference type="OrthoDB" id="2045100at2"/>
<evidence type="ECO:0000313" key="1">
    <source>
        <dbReference type="EMBL" id="ADU24011.1"/>
    </source>
</evidence>
<organism evidence="1 2">
    <name type="scientific">Ruminococcus albus (strain ATCC 27210 / DSM 20455 / JCM 14654 / NCDO 2250 / 7)</name>
    <dbReference type="NCBI Taxonomy" id="697329"/>
    <lineage>
        <taxon>Bacteria</taxon>
        <taxon>Bacillati</taxon>
        <taxon>Bacillota</taxon>
        <taxon>Clostridia</taxon>
        <taxon>Eubacteriales</taxon>
        <taxon>Oscillospiraceae</taxon>
        <taxon>Ruminococcus</taxon>
    </lineage>
</organism>
<geneLocation type="plasmid" evidence="1 2">
    <name>pRUMAL01</name>
</geneLocation>